<comment type="caution">
    <text evidence="3">The sequence shown here is derived from an EMBL/GenBank/DDBJ whole genome shotgun (WGS) entry which is preliminary data.</text>
</comment>
<gene>
    <name evidence="3" type="ORF">POCULU_LOCUS7093</name>
</gene>
<feature type="compositionally biased region" description="Polar residues" evidence="1">
    <location>
        <begin position="10"/>
        <end position="27"/>
    </location>
</feature>
<feature type="region of interest" description="Disordered" evidence="1">
    <location>
        <begin position="90"/>
        <end position="137"/>
    </location>
</feature>
<dbReference type="AlphaFoldDB" id="A0A9N9C7I2"/>
<name>A0A9N9C7I2_9GLOM</name>
<keyword evidence="4" id="KW-1185">Reference proteome</keyword>
<dbReference type="EMBL" id="CAJVPJ010001493">
    <property type="protein sequence ID" value="CAG8593420.1"/>
    <property type="molecule type" value="Genomic_DNA"/>
</dbReference>
<feature type="transmembrane region" description="Helical" evidence="2">
    <location>
        <begin position="178"/>
        <end position="198"/>
    </location>
</feature>
<evidence type="ECO:0000256" key="2">
    <source>
        <dbReference type="SAM" id="Phobius"/>
    </source>
</evidence>
<protein>
    <submittedName>
        <fullName evidence="3">7909_t:CDS:1</fullName>
    </submittedName>
</protein>
<feature type="region of interest" description="Disordered" evidence="1">
    <location>
        <begin position="1"/>
        <end position="43"/>
    </location>
</feature>
<accession>A0A9N9C7I2</accession>
<sequence length="233" mass="25488">MIGGDVEAVQQGQTPIDSTIKNTQSEAVRQELDAPTIDSVVSPQNEDVPEFSLLPFLVKKPSSETVVPLKSGEFKDPSALGESSLCEIKSSENTQNAQASSDKSSFSLPSTTEPDNLRKISTSSTVTEKNNTDSKKKSYINSSAVRIQNIEKTEYDSRTSIGGIEANPITSGTTASCLGLLFTFLTLLLIAIILLTVLKPMWENRKSISQRPHNWELNSVVPQKHFSFHQTQT</sequence>
<organism evidence="3 4">
    <name type="scientific">Paraglomus occultum</name>
    <dbReference type="NCBI Taxonomy" id="144539"/>
    <lineage>
        <taxon>Eukaryota</taxon>
        <taxon>Fungi</taxon>
        <taxon>Fungi incertae sedis</taxon>
        <taxon>Mucoromycota</taxon>
        <taxon>Glomeromycotina</taxon>
        <taxon>Glomeromycetes</taxon>
        <taxon>Paraglomerales</taxon>
        <taxon>Paraglomeraceae</taxon>
        <taxon>Paraglomus</taxon>
    </lineage>
</organism>
<keyword evidence="2" id="KW-0812">Transmembrane</keyword>
<keyword evidence="2" id="KW-1133">Transmembrane helix</keyword>
<proteinExistence type="predicted"/>
<dbReference type="OrthoDB" id="10610927at2759"/>
<dbReference type="Proteomes" id="UP000789572">
    <property type="component" value="Unassembled WGS sequence"/>
</dbReference>
<feature type="compositionally biased region" description="Polar residues" evidence="1">
    <location>
        <begin position="91"/>
        <end position="129"/>
    </location>
</feature>
<evidence type="ECO:0000256" key="1">
    <source>
        <dbReference type="SAM" id="MobiDB-lite"/>
    </source>
</evidence>
<evidence type="ECO:0000313" key="4">
    <source>
        <dbReference type="Proteomes" id="UP000789572"/>
    </source>
</evidence>
<keyword evidence="2" id="KW-0472">Membrane</keyword>
<evidence type="ECO:0000313" key="3">
    <source>
        <dbReference type="EMBL" id="CAG8593420.1"/>
    </source>
</evidence>
<reference evidence="3" key="1">
    <citation type="submission" date="2021-06" db="EMBL/GenBank/DDBJ databases">
        <authorList>
            <person name="Kallberg Y."/>
            <person name="Tangrot J."/>
            <person name="Rosling A."/>
        </authorList>
    </citation>
    <scope>NUCLEOTIDE SEQUENCE</scope>
    <source>
        <strain evidence="3">IA702</strain>
    </source>
</reference>